<dbReference type="EMBL" id="MU150281">
    <property type="protein sequence ID" value="KAF9461673.1"/>
    <property type="molecule type" value="Genomic_DNA"/>
</dbReference>
<comment type="caution">
    <text evidence="1">The sequence shown here is derived from an EMBL/GenBank/DDBJ whole genome shotgun (WGS) entry which is preliminary data.</text>
</comment>
<name>A0A9P5Y1P8_9AGAR</name>
<dbReference type="Proteomes" id="UP000807353">
    <property type="component" value="Unassembled WGS sequence"/>
</dbReference>
<protein>
    <submittedName>
        <fullName evidence="1">Uncharacterized protein</fullName>
    </submittedName>
</protein>
<evidence type="ECO:0000313" key="1">
    <source>
        <dbReference type="EMBL" id="KAF9461673.1"/>
    </source>
</evidence>
<accession>A0A9P5Y1P8</accession>
<evidence type="ECO:0000313" key="2">
    <source>
        <dbReference type="Proteomes" id="UP000807353"/>
    </source>
</evidence>
<gene>
    <name evidence="1" type="ORF">BDZ94DRAFT_1263335</name>
</gene>
<proteinExistence type="predicted"/>
<reference evidence="1" key="1">
    <citation type="submission" date="2020-11" db="EMBL/GenBank/DDBJ databases">
        <authorList>
            <consortium name="DOE Joint Genome Institute"/>
            <person name="Ahrendt S."/>
            <person name="Riley R."/>
            <person name="Andreopoulos W."/>
            <person name="Labutti K."/>
            <person name="Pangilinan J."/>
            <person name="Ruiz-Duenas F.J."/>
            <person name="Barrasa J.M."/>
            <person name="Sanchez-Garcia M."/>
            <person name="Camarero S."/>
            <person name="Miyauchi S."/>
            <person name="Serrano A."/>
            <person name="Linde D."/>
            <person name="Babiker R."/>
            <person name="Drula E."/>
            <person name="Ayuso-Fernandez I."/>
            <person name="Pacheco R."/>
            <person name="Padilla G."/>
            <person name="Ferreira P."/>
            <person name="Barriuso J."/>
            <person name="Kellner H."/>
            <person name="Castanera R."/>
            <person name="Alfaro M."/>
            <person name="Ramirez L."/>
            <person name="Pisabarro A.G."/>
            <person name="Kuo A."/>
            <person name="Tritt A."/>
            <person name="Lipzen A."/>
            <person name="He G."/>
            <person name="Yan M."/>
            <person name="Ng V."/>
            <person name="Cullen D."/>
            <person name="Martin F."/>
            <person name="Rosso M.-N."/>
            <person name="Henrissat B."/>
            <person name="Hibbett D."/>
            <person name="Martinez A.T."/>
            <person name="Grigoriev I.V."/>
        </authorList>
    </citation>
    <scope>NUCLEOTIDE SEQUENCE</scope>
    <source>
        <strain evidence="1">CBS 247.69</strain>
    </source>
</reference>
<keyword evidence="2" id="KW-1185">Reference proteome</keyword>
<organism evidence="1 2">
    <name type="scientific">Collybia nuda</name>
    <dbReference type="NCBI Taxonomy" id="64659"/>
    <lineage>
        <taxon>Eukaryota</taxon>
        <taxon>Fungi</taxon>
        <taxon>Dikarya</taxon>
        <taxon>Basidiomycota</taxon>
        <taxon>Agaricomycotina</taxon>
        <taxon>Agaricomycetes</taxon>
        <taxon>Agaricomycetidae</taxon>
        <taxon>Agaricales</taxon>
        <taxon>Tricholomatineae</taxon>
        <taxon>Clitocybaceae</taxon>
        <taxon>Collybia</taxon>
    </lineage>
</organism>
<sequence length="209" mass="24372">MLSVILNHSTQLTTCRVMVTEPRSIRDNRDYPIILEHLQTLDVMQEQCSGVDGFLARLVVPKLKDFRTGCLQDWPQSGIMKMLEQSNCPLKTFETTYHVPPTVLPVLMCAMPEVTTLKIYPIHPISRSILNEIRERNLCPKLRRLRGWEILSLRPFVDLLQSRWESPEEGICDAIVRIRYKNFAPDEEYFRGFLPELTKNNRLILLNAY</sequence>
<dbReference type="AlphaFoldDB" id="A0A9P5Y1P8"/>